<sequence length="178" mass="19840">MTSNQPGNDDSPAKFKENEAEKSESKFNFKFPKVSPQGNTNPPATIIELPKTPVVISASEQHPHPMRSNLITVAGRNTKSYKYIQHNTKSGIPKSFLDPERFSMEQALAHDAIENGQFRTCAASCAKCIQALLLPCYFPLVTKKEEKTHYGLSVRPRGWGCALLARTKKLLKHDMSLP</sequence>
<dbReference type="AlphaFoldDB" id="A0A4C1YJ63"/>
<accession>A0A4C1YJ63</accession>
<proteinExistence type="predicted"/>
<reference evidence="2 3" key="1">
    <citation type="journal article" date="2019" name="Commun. Biol.">
        <title>The bagworm genome reveals a unique fibroin gene that provides high tensile strength.</title>
        <authorList>
            <person name="Kono N."/>
            <person name="Nakamura H."/>
            <person name="Ohtoshi R."/>
            <person name="Tomita M."/>
            <person name="Numata K."/>
            <person name="Arakawa K."/>
        </authorList>
    </citation>
    <scope>NUCLEOTIDE SEQUENCE [LARGE SCALE GENOMIC DNA]</scope>
</reference>
<feature type="compositionally biased region" description="Basic and acidic residues" evidence="1">
    <location>
        <begin position="11"/>
        <end position="27"/>
    </location>
</feature>
<protein>
    <submittedName>
        <fullName evidence="2">Uncharacterized protein</fullName>
    </submittedName>
</protein>
<keyword evidence="3" id="KW-1185">Reference proteome</keyword>
<gene>
    <name evidence="2" type="ORF">EVAR_55350_1</name>
</gene>
<evidence type="ECO:0000256" key="1">
    <source>
        <dbReference type="SAM" id="MobiDB-lite"/>
    </source>
</evidence>
<dbReference type="Proteomes" id="UP000299102">
    <property type="component" value="Unassembled WGS sequence"/>
</dbReference>
<name>A0A4C1YJ63_EUMVA</name>
<evidence type="ECO:0000313" key="2">
    <source>
        <dbReference type="EMBL" id="GBP74852.1"/>
    </source>
</evidence>
<organism evidence="2 3">
    <name type="scientific">Eumeta variegata</name>
    <name type="common">Bagworm moth</name>
    <name type="synonym">Eumeta japonica</name>
    <dbReference type="NCBI Taxonomy" id="151549"/>
    <lineage>
        <taxon>Eukaryota</taxon>
        <taxon>Metazoa</taxon>
        <taxon>Ecdysozoa</taxon>
        <taxon>Arthropoda</taxon>
        <taxon>Hexapoda</taxon>
        <taxon>Insecta</taxon>
        <taxon>Pterygota</taxon>
        <taxon>Neoptera</taxon>
        <taxon>Endopterygota</taxon>
        <taxon>Lepidoptera</taxon>
        <taxon>Glossata</taxon>
        <taxon>Ditrysia</taxon>
        <taxon>Tineoidea</taxon>
        <taxon>Psychidae</taxon>
        <taxon>Oiketicinae</taxon>
        <taxon>Eumeta</taxon>
    </lineage>
</organism>
<comment type="caution">
    <text evidence="2">The sequence shown here is derived from an EMBL/GenBank/DDBJ whole genome shotgun (WGS) entry which is preliminary data.</text>
</comment>
<feature type="region of interest" description="Disordered" evidence="1">
    <location>
        <begin position="1"/>
        <end position="42"/>
    </location>
</feature>
<evidence type="ECO:0000313" key="3">
    <source>
        <dbReference type="Proteomes" id="UP000299102"/>
    </source>
</evidence>
<dbReference type="EMBL" id="BGZK01001225">
    <property type="protein sequence ID" value="GBP74852.1"/>
    <property type="molecule type" value="Genomic_DNA"/>
</dbReference>